<gene>
    <name evidence="2" type="ORF">BDN70DRAFT_992208</name>
</gene>
<keyword evidence="1" id="KW-0472">Membrane</keyword>
<name>A0A9P5Z7Y0_9AGAR</name>
<keyword evidence="1" id="KW-0812">Transmembrane</keyword>
<feature type="transmembrane region" description="Helical" evidence="1">
    <location>
        <begin position="20"/>
        <end position="45"/>
    </location>
</feature>
<organism evidence="2 3">
    <name type="scientific">Pholiota conissans</name>
    <dbReference type="NCBI Taxonomy" id="109636"/>
    <lineage>
        <taxon>Eukaryota</taxon>
        <taxon>Fungi</taxon>
        <taxon>Dikarya</taxon>
        <taxon>Basidiomycota</taxon>
        <taxon>Agaricomycotina</taxon>
        <taxon>Agaricomycetes</taxon>
        <taxon>Agaricomycetidae</taxon>
        <taxon>Agaricales</taxon>
        <taxon>Agaricineae</taxon>
        <taxon>Strophariaceae</taxon>
        <taxon>Pholiota</taxon>
    </lineage>
</organism>
<dbReference type="Proteomes" id="UP000807469">
    <property type="component" value="Unassembled WGS sequence"/>
</dbReference>
<keyword evidence="3" id="KW-1185">Reference proteome</keyword>
<dbReference type="PROSITE" id="PS51257">
    <property type="entry name" value="PROKAR_LIPOPROTEIN"/>
    <property type="match status" value="1"/>
</dbReference>
<dbReference type="AlphaFoldDB" id="A0A9P5Z7Y0"/>
<protein>
    <submittedName>
        <fullName evidence="2">Uncharacterized protein</fullName>
    </submittedName>
</protein>
<sequence>MVRLFRQVCILFDSVTYCYVYGTFGTVGCCYLISVMYQSCMLCMLRMSNL</sequence>
<evidence type="ECO:0000256" key="1">
    <source>
        <dbReference type="SAM" id="Phobius"/>
    </source>
</evidence>
<accession>A0A9P5Z7Y0</accession>
<proteinExistence type="predicted"/>
<evidence type="ECO:0000313" key="2">
    <source>
        <dbReference type="EMBL" id="KAF9481081.1"/>
    </source>
</evidence>
<evidence type="ECO:0000313" key="3">
    <source>
        <dbReference type="Proteomes" id="UP000807469"/>
    </source>
</evidence>
<comment type="caution">
    <text evidence="2">The sequence shown here is derived from an EMBL/GenBank/DDBJ whole genome shotgun (WGS) entry which is preliminary data.</text>
</comment>
<dbReference type="EMBL" id="MU155184">
    <property type="protein sequence ID" value="KAF9481081.1"/>
    <property type="molecule type" value="Genomic_DNA"/>
</dbReference>
<feature type="non-terminal residue" evidence="2">
    <location>
        <position position="50"/>
    </location>
</feature>
<reference evidence="2" key="1">
    <citation type="submission" date="2020-11" db="EMBL/GenBank/DDBJ databases">
        <authorList>
            <consortium name="DOE Joint Genome Institute"/>
            <person name="Ahrendt S."/>
            <person name="Riley R."/>
            <person name="Andreopoulos W."/>
            <person name="Labutti K."/>
            <person name="Pangilinan J."/>
            <person name="Ruiz-Duenas F.J."/>
            <person name="Barrasa J.M."/>
            <person name="Sanchez-Garcia M."/>
            <person name="Camarero S."/>
            <person name="Miyauchi S."/>
            <person name="Serrano A."/>
            <person name="Linde D."/>
            <person name="Babiker R."/>
            <person name="Drula E."/>
            <person name="Ayuso-Fernandez I."/>
            <person name="Pacheco R."/>
            <person name="Padilla G."/>
            <person name="Ferreira P."/>
            <person name="Barriuso J."/>
            <person name="Kellner H."/>
            <person name="Castanera R."/>
            <person name="Alfaro M."/>
            <person name="Ramirez L."/>
            <person name="Pisabarro A.G."/>
            <person name="Kuo A."/>
            <person name="Tritt A."/>
            <person name="Lipzen A."/>
            <person name="He G."/>
            <person name="Yan M."/>
            <person name="Ng V."/>
            <person name="Cullen D."/>
            <person name="Martin F."/>
            <person name="Rosso M.-N."/>
            <person name="Henrissat B."/>
            <person name="Hibbett D."/>
            <person name="Martinez A.T."/>
            <person name="Grigoriev I.V."/>
        </authorList>
    </citation>
    <scope>NUCLEOTIDE SEQUENCE</scope>
    <source>
        <strain evidence="2">CIRM-BRFM 674</strain>
    </source>
</reference>
<keyword evidence="1" id="KW-1133">Transmembrane helix</keyword>